<evidence type="ECO:0000256" key="18">
    <source>
        <dbReference type="RuleBase" id="RU003403"/>
    </source>
</evidence>
<dbReference type="GO" id="GO:0005743">
    <property type="term" value="C:mitochondrial inner membrane"/>
    <property type="evidence" value="ECO:0007669"/>
    <property type="project" value="UniProtKB-SubCell"/>
</dbReference>
<comment type="function">
    <text evidence="18">Core subunit of the mitochondrial membrane respiratory chain NADH dehydrogenase (Complex I) which catalyzes electron transfer from NADH through the respiratory chain, using ubiquinone as an electron acceptor. Essential for the catalytic activity and assembly of complex I.</text>
</comment>
<evidence type="ECO:0000256" key="9">
    <source>
        <dbReference type="ARBA" id="ARBA00022792"/>
    </source>
</evidence>
<keyword evidence="8 18" id="KW-0812">Transmembrane</keyword>
<dbReference type="PRINTS" id="PR01436">
    <property type="entry name" value="NADHDHGNASE2"/>
</dbReference>
<keyword evidence="12 18" id="KW-1133">Transmembrane helix</keyword>
<comment type="similarity">
    <text evidence="3 18">Belongs to the complex I subunit 2 family.</text>
</comment>
<name>A0A9E8LPK8_9NEOP</name>
<comment type="catalytic activity">
    <reaction evidence="17 18">
        <text>a ubiquinone + NADH + 5 H(+)(in) = a ubiquinol + NAD(+) + 4 H(+)(out)</text>
        <dbReference type="Rhea" id="RHEA:29091"/>
        <dbReference type="Rhea" id="RHEA-COMP:9565"/>
        <dbReference type="Rhea" id="RHEA-COMP:9566"/>
        <dbReference type="ChEBI" id="CHEBI:15378"/>
        <dbReference type="ChEBI" id="CHEBI:16389"/>
        <dbReference type="ChEBI" id="CHEBI:17976"/>
        <dbReference type="ChEBI" id="CHEBI:57540"/>
        <dbReference type="ChEBI" id="CHEBI:57945"/>
        <dbReference type="EC" id="7.1.1.2"/>
    </reaction>
</comment>
<feature type="transmembrane region" description="Helical" evidence="18">
    <location>
        <begin position="60"/>
        <end position="81"/>
    </location>
</feature>
<reference evidence="21" key="1">
    <citation type="submission" date="2021-11" db="EMBL/GenBank/DDBJ databases">
        <authorList>
            <person name="Ge X.-Y."/>
            <person name="Peng L."/>
            <person name="Sun C.-H."/>
            <person name="Wang B.-X."/>
        </authorList>
    </citation>
    <scope>NUCLEOTIDE SEQUENCE</scope>
</reference>
<evidence type="ECO:0000256" key="3">
    <source>
        <dbReference type="ARBA" id="ARBA00007012"/>
    </source>
</evidence>
<keyword evidence="6" id="KW-0813">Transport</keyword>
<evidence type="ECO:0000256" key="7">
    <source>
        <dbReference type="ARBA" id="ARBA00022660"/>
    </source>
</evidence>
<reference evidence="21" key="2">
    <citation type="journal article" date="2022" name="Syst. Entomol.">
        <title>Massive gene rearrangements of mitochondrial genomes and implications for the phylogeny of Trichoptera (Insecta).</title>
        <authorList>
            <person name="Ge X."/>
            <person name="Peng L."/>
            <person name="Vogler A.P."/>
            <person name="Morse J.C."/>
            <person name="Yang L."/>
            <person name="Sun C."/>
            <person name="Wang B."/>
        </authorList>
    </citation>
    <scope>NUCLEOTIDE SEQUENCE</scope>
</reference>
<evidence type="ECO:0000256" key="5">
    <source>
        <dbReference type="ARBA" id="ARBA00021008"/>
    </source>
</evidence>
<dbReference type="GO" id="GO:0008137">
    <property type="term" value="F:NADH dehydrogenase (ubiquinone) activity"/>
    <property type="evidence" value="ECO:0007669"/>
    <property type="project" value="UniProtKB-EC"/>
</dbReference>
<evidence type="ECO:0000256" key="6">
    <source>
        <dbReference type="ARBA" id="ARBA00022448"/>
    </source>
</evidence>
<dbReference type="InterPro" id="IPR003917">
    <property type="entry name" value="NADH_UbQ_OxRdtase_chain2"/>
</dbReference>
<dbReference type="EC" id="7.1.1.2" evidence="4 18"/>
<evidence type="ECO:0000256" key="11">
    <source>
        <dbReference type="ARBA" id="ARBA00022982"/>
    </source>
</evidence>
<feature type="domain" description="NADH:quinone oxidoreductase/Mrp antiporter transmembrane" evidence="20">
    <location>
        <begin position="24"/>
        <end position="279"/>
    </location>
</feature>
<feature type="chain" id="PRO_5039239408" description="NADH-ubiquinone oxidoreductase chain 2" evidence="19">
    <location>
        <begin position="22"/>
        <end position="334"/>
    </location>
</feature>
<sequence length="334" mass="38762">MLFNTSKLLFLSLTILGTTLSISSNSWIQIWMGFELNTFFFIPIMFNHTTPFNSESSMKYFIIQTLASINFLFFICWMNIYTLPNPLIFNLMINLTLLMKMGMIPFHSWFIQVTKSLNWFNLFMIFTWQKLAPITIMAIVISNSLMLPIIMFNALMSSIMGLNQSFIPTIMAYSSINHLSWMITCMYSSSFLWNMYFWIYFLNNMTLCLFFKLNNTYNLNQTFHSKTLLLTNFINMMILLSIGGLPPFLGFFPKALLIQKLINSSSALIPMILALSSIISLYFYLNITFSASLLFSSKNKWIQILSIHHSSSLMSTLPPLMILTLILFSMTFFI</sequence>
<evidence type="ECO:0000256" key="16">
    <source>
        <dbReference type="ARBA" id="ARBA00023136"/>
    </source>
</evidence>
<evidence type="ECO:0000256" key="15">
    <source>
        <dbReference type="ARBA" id="ARBA00023128"/>
    </source>
</evidence>
<feature type="transmembrane region" description="Helical" evidence="18">
    <location>
        <begin position="131"/>
        <end position="154"/>
    </location>
</feature>
<evidence type="ECO:0000313" key="21">
    <source>
        <dbReference type="EMBL" id="UZZ43870.1"/>
    </source>
</evidence>
<feature type="signal peptide" evidence="19">
    <location>
        <begin position="1"/>
        <end position="21"/>
    </location>
</feature>
<dbReference type="InterPro" id="IPR001750">
    <property type="entry name" value="ND/Mrp_TM"/>
</dbReference>
<evidence type="ECO:0000256" key="4">
    <source>
        <dbReference type="ARBA" id="ARBA00012944"/>
    </source>
</evidence>
<feature type="transmembrane region" description="Helical" evidence="18">
    <location>
        <begin position="315"/>
        <end position="333"/>
    </location>
</feature>
<evidence type="ECO:0000256" key="10">
    <source>
        <dbReference type="ARBA" id="ARBA00022967"/>
    </source>
</evidence>
<keyword evidence="16 18" id="KW-0472">Membrane</keyword>
<geneLocation type="mitochondrion" evidence="21"/>
<accession>A0A9E8LPK8</accession>
<dbReference type="PANTHER" id="PTHR46552:SF1">
    <property type="entry name" value="NADH-UBIQUINONE OXIDOREDUCTASE CHAIN 2"/>
    <property type="match status" value="1"/>
</dbReference>
<dbReference type="PANTHER" id="PTHR46552">
    <property type="entry name" value="NADH-UBIQUINONE OXIDOREDUCTASE CHAIN 2"/>
    <property type="match status" value="1"/>
</dbReference>
<keyword evidence="15 18" id="KW-0496">Mitochondrion</keyword>
<evidence type="ECO:0000256" key="17">
    <source>
        <dbReference type="ARBA" id="ARBA00049551"/>
    </source>
</evidence>
<keyword evidence="19" id="KW-0732">Signal</keyword>
<dbReference type="GO" id="GO:0006120">
    <property type="term" value="P:mitochondrial electron transport, NADH to ubiquinone"/>
    <property type="evidence" value="ECO:0007669"/>
    <property type="project" value="InterPro"/>
</dbReference>
<dbReference type="AlphaFoldDB" id="A0A9E8LPK8"/>
<evidence type="ECO:0000256" key="19">
    <source>
        <dbReference type="SAM" id="SignalP"/>
    </source>
</evidence>
<keyword evidence="13 18" id="KW-0520">NAD</keyword>
<feature type="transmembrane region" description="Helical" evidence="18">
    <location>
        <begin position="272"/>
        <end position="295"/>
    </location>
</feature>
<evidence type="ECO:0000259" key="20">
    <source>
        <dbReference type="Pfam" id="PF00361"/>
    </source>
</evidence>
<evidence type="ECO:0000256" key="12">
    <source>
        <dbReference type="ARBA" id="ARBA00022989"/>
    </source>
</evidence>
<keyword evidence="9 18" id="KW-0999">Mitochondrion inner membrane</keyword>
<organism evidence="21">
    <name type="scientific">Dipseudopsis sp. XG-2021</name>
    <dbReference type="NCBI Taxonomy" id="2996733"/>
    <lineage>
        <taxon>Eukaryota</taxon>
        <taxon>Metazoa</taxon>
        <taxon>Ecdysozoa</taxon>
        <taxon>Arthropoda</taxon>
        <taxon>Hexapoda</taxon>
        <taxon>Insecta</taxon>
        <taxon>Pterygota</taxon>
        <taxon>Neoptera</taxon>
        <taxon>Endopterygota</taxon>
        <taxon>Trichoptera</taxon>
        <taxon>Annulipalpia</taxon>
        <taxon>Psychomyioidea</taxon>
        <taxon>Dipseudopsidae</taxon>
        <taxon>Dipseudopsinae</taxon>
        <taxon>Dipseudopsis</taxon>
    </lineage>
</organism>
<evidence type="ECO:0000256" key="2">
    <source>
        <dbReference type="ARBA" id="ARBA00004448"/>
    </source>
</evidence>
<feature type="transmembrane region" description="Helical" evidence="18">
    <location>
        <begin position="87"/>
        <end position="110"/>
    </location>
</feature>
<keyword evidence="7 18" id="KW-0679">Respiratory chain</keyword>
<evidence type="ECO:0000256" key="8">
    <source>
        <dbReference type="ARBA" id="ARBA00022692"/>
    </source>
</evidence>
<evidence type="ECO:0000256" key="13">
    <source>
        <dbReference type="ARBA" id="ARBA00023027"/>
    </source>
</evidence>
<keyword evidence="10 18" id="KW-1278">Translocase</keyword>
<gene>
    <name evidence="21" type="primary">ND2</name>
</gene>
<comment type="subcellular location">
    <subcellularLocation>
        <location evidence="2 18">Mitochondrion inner membrane</location>
        <topology evidence="2 18">Multi-pass membrane protein</topology>
    </subcellularLocation>
</comment>
<evidence type="ECO:0000256" key="14">
    <source>
        <dbReference type="ARBA" id="ARBA00023075"/>
    </source>
</evidence>
<keyword evidence="14 18" id="KW-0830">Ubiquinone</keyword>
<dbReference type="EMBL" id="OL678010">
    <property type="protein sequence ID" value="UZZ43870.1"/>
    <property type="molecule type" value="Genomic_DNA"/>
</dbReference>
<dbReference type="InterPro" id="IPR050175">
    <property type="entry name" value="Complex_I_Subunit_2"/>
</dbReference>
<feature type="transmembrane region" description="Helical" evidence="18">
    <location>
        <begin position="233"/>
        <end position="252"/>
    </location>
</feature>
<feature type="transmembrane region" description="Helical" evidence="18">
    <location>
        <begin position="195"/>
        <end position="213"/>
    </location>
</feature>
<proteinExistence type="inferred from homology"/>
<dbReference type="Pfam" id="PF00361">
    <property type="entry name" value="Proton_antipo_M"/>
    <property type="match status" value="1"/>
</dbReference>
<comment type="function">
    <text evidence="1">Core subunit of the mitochondrial membrane respiratory chain NADH dehydrogenase (Complex I) that is believed to belong to the minimal assembly required for catalysis. Complex I functions in the transfer of electrons from NADH to the respiratory chain. The immediate electron acceptor for the enzyme is believed to be ubiquinone.</text>
</comment>
<evidence type="ECO:0000256" key="1">
    <source>
        <dbReference type="ARBA" id="ARBA00003257"/>
    </source>
</evidence>
<protein>
    <recommendedName>
        <fullName evidence="5 18">NADH-ubiquinone oxidoreductase chain 2</fullName>
        <ecNumber evidence="4 18">7.1.1.2</ecNumber>
    </recommendedName>
</protein>
<keyword evidence="11 18" id="KW-0249">Electron transport</keyword>